<dbReference type="InterPro" id="IPR052864">
    <property type="entry name" value="Chloroplast_FAD_CarF"/>
</dbReference>
<dbReference type="PANTHER" id="PTHR48140:SF1">
    <property type="entry name" value="FATTY ACID DESATURASE 4, CHLOROPLASTIC-RELATED"/>
    <property type="match status" value="1"/>
</dbReference>
<evidence type="ECO:0000256" key="2">
    <source>
        <dbReference type="ARBA" id="ARBA00007620"/>
    </source>
</evidence>
<accession>A0AAV7F1M8</accession>
<feature type="domain" description="Lipid desaturase" evidence="7">
    <location>
        <begin position="121"/>
        <end position="289"/>
    </location>
</feature>
<organism evidence="8 9">
    <name type="scientific">Aristolochia fimbriata</name>
    <name type="common">White veined hardy Dutchman's pipe vine</name>
    <dbReference type="NCBI Taxonomy" id="158543"/>
    <lineage>
        <taxon>Eukaryota</taxon>
        <taxon>Viridiplantae</taxon>
        <taxon>Streptophyta</taxon>
        <taxon>Embryophyta</taxon>
        <taxon>Tracheophyta</taxon>
        <taxon>Spermatophyta</taxon>
        <taxon>Magnoliopsida</taxon>
        <taxon>Magnoliidae</taxon>
        <taxon>Piperales</taxon>
        <taxon>Aristolochiaceae</taxon>
        <taxon>Aristolochia</taxon>
    </lineage>
</organism>
<evidence type="ECO:0000256" key="1">
    <source>
        <dbReference type="ARBA" id="ARBA00004141"/>
    </source>
</evidence>
<dbReference type="Proteomes" id="UP000825729">
    <property type="component" value="Unassembled WGS sequence"/>
</dbReference>
<keyword evidence="5" id="KW-0472">Membrane</keyword>
<evidence type="ECO:0000313" key="8">
    <source>
        <dbReference type="EMBL" id="KAG9454091.1"/>
    </source>
</evidence>
<keyword evidence="9" id="KW-1185">Reference proteome</keyword>
<dbReference type="EMBL" id="JAINDJ010000003">
    <property type="protein sequence ID" value="KAG9454091.1"/>
    <property type="molecule type" value="Genomic_DNA"/>
</dbReference>
<keyword evidence="3" id="KW-0812">Transmembrane</keyword>
<comment type="similarity">
    <text evidence="2">Belongs to the fatty acid desaturase CarF family.</text>
</comment>
<feature type="region of interest" description="Disordered" evidence="6">
    <location>
        <begin position="286"/>
        <end position="313"/>
    </location>
</feature>
<evidence type="ECO:0000256" key="3">
    <source>
        <dbReference type="ARBA" id="ARBA00022692"/>
    </source>
</evidence>
<proteinExistence type="inferred from homology"/>
<name>A0AAV7F1M8_ARIFI</name>
<evidence type="ECO:0000313" key="9">
    <source>
        <dbReference type="Proteomes" id="UP000825729"/>
    </source>
</evidence>
<evidence type="ECO:0000256" key="4">
    <source>
        <dbReference type="ARBA" id="ARBA00022989"/>
    </source>
</evidence>
<dbReference type="GO" id="GO:0016020">
    <property type="term" value="C:membrane"/>
    <property type="evidence" value="ECO:0007669"/>
    <property type="project" value="UniProtKB-SubCell"/>
</dbReference>
<dbReference type="Pfam" id="PF10520">
    <property type="entry name" value="Lipid_desat"/>
    <property type="match status" value="1"/>
</dbReference>
<comment type="subcellular location">
    <subcellularLocation>
        <location evidence="1">Membrane</location>
        <topology evidence="1">Multi-pass membrane protein</topology>
    </subcellularLocation>
</comment>
<evidence type="ECO:0000256" key="5">
    <source>
        <dbReference type="ARBA" id="ARBA00023136"/>
    </source>
</evidence>
<comment type="caution">
    <text evidence="8">The sequence shown here is derived from an EMBL/GenBank/DDBJ whole genome shotgun (WGS) entry which is preliminary data.</text>
</comment>
<reference evidence="8 9" key="1">
    <citation type="submission" date="2021-07" db="EMBL/GenBank/DDBJ databases">
        <title>The Aristolochia fimbriata genome: insights into angiosperm evolution, floral development and chemical biosynthesis.</title>
        <authorList>
            <person name="Jiao Y."/>
        </authorList>
    </citation>
    <scope>NUCLEOTIDE SEQUENCE [LARGE SCALE GENOMIC DNA]</scope>
    <source>
        <strain evidence="8">IBCAS-2021</strain>
        <tissue evidence="8">Leaf</tissue>
    </source>
</reference>
<protein>
    <recommendedName>
        <fullName evidence="7">Lipid desaturase domain-containing protein</fullName>
    </recommendedName>
</protein>
<dbReference type="InterPro" id="IPR019547">
    <property type="entry name" value="Lipid_desat"/>
</dbReference>
<evidence type="ECO:0000256" key="6">
    <source>
        <dbReference type="SAM" id="MobiDB-lite"/>
    </source>
</evidence>
<sequence>MAVLQQRWDPLSRTTRFHTFACRPRRIFAAVTPTTRTTTTSRPDRNLVVVEPRLPSSSSTPSSVARRKTEIDPSELESTWAHRAWVTAGCTTLFVSLGKALLGSFQSHIWVEPSLAALLGYFLADLGSGVYHWGIDNYGGAETPFFGGQIAAFQGHHRFPWTITRRQFANNLHALARAVAFSVLPLDLWNADPVVHAFACAFAGCIMFSQQFHAWAHDNKTRLPRAVVALQDAGVLVSRAQHAAHHRAPYSNNYCIVSGAWNRFLDENKVLEAMEMVIFFRFGTRPRSWSEPGSSWAEEIQTSRADTEHLQAS</sequence>
<evidence type="ECO:0000259" key="7">
    <source>
        <dbReference type="Pfam" id="PF10520"/>
    </source>
</evidence>
<keyword evidence="4" id="KW-1133">Transmembrane helix</keyword>
<dbReference type="PANTHER" id="PTHR48140">
    <property type="entry name" value="FATTY ACID DESATURASE 4, CHLOROPLASTIC-RELATED"/>
    <property type="match status" value="1"/>
</dbReference>
<dbReference type="AlphaFoldDB" id="A0AAV7F1M8"/>
<gene>
    <name evidence="8" type="ORF">H6P81_006995</name>
</gene>